<dbReference type="PANTHER" id="PTHR21261:SF2">
    <property type="entry name" value="GH04238P-RELATED"/>
    <property type="match status" value="1"/>
</dbReference>
<dbReference type="InterPro" id="IPR013783">
    <property type="entry name" value="Ig-like_fold"/>
</dbReference>
<dbReference type="Gene3D" id="2.60.40.10">
    <property type="entry name" value="Immunoglobulins"/>
    <property type="match status" value="2"/>
</dbReference>
<evidence type="ECO:0000256" key="1">
    <source>
        <dbReference type="SAM" id="SignalP"/>
    </source>
</evidence>
<accession>A0A8D9EL30</accession>
<feature type="domain" description="Ig-like" evidence="2">
    <location>
        <begin position="26"/>
        <end position="144"/>
    </location>
</feature>
<name>A0A8D9EL30_9HEMI</name>
<organism evidence="3">
    <name type="scientific">Cacopsylla melanoneura</name>
    <dbReference type="NCBI Taxonomy" id="428564"/>
    <lineage>
        <taxon>Eukaryota</taxon>
        <taxon>Metazoa</taxon>
        <taxon>Ecdysozoa</taxon>
        <taxon>Arthropoda</taxon>
        <taxon>Hexapoda</taxon>
        <taxon>Insecta</taxon>
        <taxon>Pterygota</taxon>
        <taxon>Neoptera</taxon>
        <taxon>Paraneoptera</taxon>
        <taxon>Hemiptera</taxon>
        <taxon>Sternorrhyncha</taxon>
        <taxon>Psylloidea</taxon>
        <taxon>Psyllidae</taxon>
        <taxon>Psyllinae</taxon>
        <taxon>Cacopsylla</taxon>
    </lineage>
</organism>
<sequence>MKWLDIHTWIIQLTILLLHEIGIQCVQITDLRVPSLVKNGSTSYALLDCEYSLSQEESGPNSGLVVKWFFNDRSAPVYQWIPGKDPQGWDILKGRLNLGYKASNHKSTMHRALYIINPTTELSGNYKCVVSTFDDEDFMNKKMTVYASPSRFEILQSRHDDDTINITCVANGVFPEPKVSLWKHTGPVNRTKVHAYTETAFRNGAYDITASVSLGDAEFSGPITFSCDLKIAAISKNFTVKTTFRPGSAMLTNYGSLSVRGGTGSQIPCSSMLLLLSITVVLRIVMTNNVCGHS</sequence>
<evidence type="ECO:0000259" key="2">
    <source>
        <dbReference type="PROSITE" id="PS50835"/>
    </source>
</evidence>
<dbReference type="EMBL" id="HBUF01548421">
    <property type="protein sequence ID" value="CAG6757972.1"/>
    <property type="molecule type" value="Transcribed_RNA"/>
</dbReference>
<dbReference type="InterPro" id="IPR036179">
    <property type="entry name" value="Ig-like_dom_sf"/>
</dbReference>
<dbReference type="PROSITE" id="PS50835">
    <property type="entry name" value="IG_LIKE"/>
    <property type="match status" value="2"/>
</dbReference>
<reference evidence="3" key="1">
    <citation type="submission" date="2021-05" db="EMBL/GenBank/DDBJ databases">
        <authorList>
            <person name="Alioto T."/>
            <person name="Alioto T."/>
            <person name="Gomez Garrido J."/>
        </authorList>
    </citation>
    <scope>NUCLEOTIDE SEQUENCE</scope>
</reference>
<feature type="signal peptide" evidence="1">
    <location>
        <begin position="1"/>
        <end position="25"/>
    </location>
</feature>
<dbReference type="EMBL" id="HBUF01548424">
    <property type="protein sequence ID" value="CAG6757978.1"/>
    <property type="molecule type" value="Transcribed_RNA"/>
</dbReference>
<keyword evidence="1" id="KW-0732">Signal</keyword>
<proteinExistence type="predicted"/>
<feature type="domain" description="Ig-like" evidence="2">
    <location>
        <begin position="149"/>
        <end position="239"/>
    </location>
</feature>
<dbReference type="AlphaFoldDB" id="A0A8D9EL30"/>
<dbReference type="EMBL" id="HBUF01548422">
    <property type="protein sequence ID" value="CAG6757974.1"/>
    <property type="molecule type" value="Transcribed_RNA"/>
</dbReference>
<evidence type="ECO:0000313" key="3">
    <source>
        <dbReference type="EMBL" id="CAG6757978.1"/>
    </source>
</evidence>
<dbReference type="InterPro" id="IPR007110">
    <property type="entry name" value="Ig-like_dom"/>
</dbReference>
<protein>
    <recommendedName>
        <fullName evidence="2">Ig-like domain-containing protein</fullName>
    </recommendedName>
</protein>
<dbReference type="PANTHER" id="PTHR21261">
    <property type="entry name" value="BEAT PROTEIN"/>
    <property type="match status" value="1"/>
</dbReference>
<feature type="chain" id="PRO_5036429102" description="Ig-like domain-containing protein" evidence="1">
    <location>
        <begin position="26"/>
        <end position="294"/>
    </location>
</feature>
<dbReference type="SUPFAM" id="SSF48726">
    <property type="entry name" value="Immunoglobulin"/>
    <property type="match status" value="2"/>
</dbReference>